<dbReference type="Proteomes" id="UP000005536">
    <property type="component" value="Unassembled WGS sequence"/>
</dbReference>
<comment type="caution">
    <text evidence="1">The sequence shown here is derived from an EMBL/GenBank/DDBJ whole genome shotgun (WGS) entry which is preliminary data.</text>
</comment>
<protein>
    <submittedName>
        <fullName evidence="1">Uncharacterized protein</fullName>
    </submittedName>
</protein>
<gene>
    <name evidence="1" type="ORF">NEIELOOT_01434</name>
</gene>
<reference evidence="1 2" key="1">
    <citation type="submission" date="2010-02" db="EMBL/GenBank/DDBJ databases">
        <authorList>
            <person name="Weinstock G."/>
            <person name="Sodergren E."/>
            <person name="Clifton S."/>
            <person name="Fulton L."/>
            <person name="Fulton B."/>
            <person name="Courtney L."/>
            <person name="Fronick C."/>
            <person name="Harrison M."/>
            <person name="Strong C."/>
            <person name="Farmer C."/>
            <person name="Delahaunty K."/>
            <person name="Markovic C."/>
            <person name="Hall O."/>
            <person name="Minx P."/>
            <person name="Tomlinson C."/>
            <person name="Mitreva M."/>
            <person name="Nelson J."/>
            <person name="Hou S."/>
            <person name="Wollam A."/>
            <person name="Pepin K.H."/>
            <person name="Johnson M."/>
            <person name="Bhonagiri V."/>
            <person name="Zhang X."/>
            <person name="Suruliraj S."/>
            <person name="Warren W."/>
            <person name="Chinwalla A."/>
            <person name="Mardis E.R."/>
            <person name="Wilson R.K."/>
        </authorList>
    </citation>
    <scope>NUCLEOTIDE SEQUENCE [LARGE SCALE GENOMIC DNA]</scope>
    <source>
        <strain evidence="1 2">ATCC 29315</strain>
    </source>
</reference>
<sequence>MEFLKTILVVVITGWIGNKITQIFQENHFVISKKLKCRNRNGENHRD</sequence>
<accession>D4DQU3</accession>
<dbReference type="EMBL" id="ADBF01000042">
    <property type="protein sequence ID" value="EFE49691.1"/>
    <property type="molecule type" value="Genomic_DNA"/>
</dbReference>
<organism evidence="1 2">
    <name type="scientific">Neisseria elongata subsp. glycolytica ATCC 29315</name>
    <dbReference type="NCBI Taxonomy" id="546263"/>
    <lineage>
        <taxon>Bacteria</taxon>
        <taxon>Pseudomonadati</taxon>
        <taxon>Pseudomonadota</taxon>
        <taxon>Betaproteobacteria</taxon>
        <taxon>Neisseriales</taxon>
        <taxon>Neisseriaceae</taxon>
        <taxon>Neisseria</taxon>
    </lineage>
</organism>
<evidence type="ECO:0000313" key="1">
    <source>
        <dbReference type="EMBL" id="EFE49691.1"/>
    </source>
</evidence>
<proteinExistence type="predicted"/>
<evidence type="ECO:0000313" key="2">
    <source>
        <dbReference type="Proteomes" id="UP000005536"/>
    </source>
</evidence>
<name>D4DQU3_NEIEG</name>
<dbReference type="AlphaFoldDB" id="D4DQU3"/>